<dbReference type="Proteomes" id="UP000270046">
    <property type="component" value="Chromosome"/>
</dbReference>
<keyword evidence="2" id="KW-1185">Reference proteome</keyword>
<evidence type="ECO:0000313" key="1">
    <source>
        <dbReference type="EMBL" id="AYL94560.1"/>
    </source>
</evidence>
<sequence length="100" mass="11907">MPDKFNKFFNSFNFIQSKSWQSKKIHPNPGSDKISEINVINKINGQNRCNQKSIGVIQKNKSEIEIPKSELKNPLHHHYQRFYHLYYLNIALNCNWIFRG</sequence>
<name>A0A494VNG8_9SPHI</name>
<accession>A0A494VNG8</accession>
<organism evidence="1 2">
    <name type="scientific">Mucilaginibacter celer</name>
    <dbReference type="NCBI Taxonomy" id="2305508"/>
    <lineage>
        <taxon>Bacteria</taxon>
        <taxon>Pseudomonadati</taxon>
        <taxon>Bacteroidota</taxon>
        <taxon>Sphingobacteriia</taxon>
        <taxon>Sphingobacteriales</taxon>
        <taxon>Sphingobacteriaceae</taxon>
        <taxon>Mucilaginibacter</taxon>
    </lineage>
</organism>
<protein>
    <submittedName>
        <fullName evidence="1">Uncharacterized protein</fullName>
    </submittedName>
</protein>
<dbReference type="AlphaFoldDB" id="A0A494VNG8"/>
<gene>
    <name evidence="1" type="ORF">HYN43_004260</name>
</gene>
<dbReference type="KEGG" id="muh:HYN43_004260"/>
<evidence type="ECO:0000313" key="2">
    <source>
        <dbReference type="Proteomes" id="UP000270046"/>
    </source>
</evidence>
<reference evidence="1 2" key="1">
    <citation type="submission" date="2018-10" db="EMBL/GenBank/DDBJ databases">
        <title>Genome sequencing of Mucilaginibacter sp. HYN0043.</title>
        <authorList>
            <person name="Kim M."/>
            <person name="Yi H."/>
        </authorList>
    </citation>
    <scope>NUCLEOTIDE SEQUENCE [LARGE SCALE GENOMIC DNA]</scope>
    <source>
        <strain evidence="1 2">HYN0043</strain>
    </source>
</reference>
<dbReference type="EMBL" id="CP032869">
    <property type="protein sequence ID" value="AYL94560.1"/>
    <property type="molecule type" value="Genomic_DNA"/>
</dbReference>
<proteinExistence type="predicted"/>